<name>A0ABS0LPU9_9LACT</name>
<dbReference type="NCBIfam" id="TIGR01509">
    <property type="entry name" value="HAD-SF-IA-v3"/>
    <property type="match status" value="1"/>
</dbReference>
<sequence length="222" mass="25541">MKKLDTVIFDMDGLMFDTEIISYQANQRAANELDMEYNLEMFKKNIGMNGEEELRYIHQLFPNHPSVEKFIELSQHYQHEAIAQPENIIPKKGLFELLNFLKDKNINLIIASSSFANKIVRYTKIFEIESYFTAYVAGNQVKRTKPFPDIFEKAYKLSQASSKDSVIVLEDSKNGVVAANKAGLKTIIVPDLIEPDLEMKEMALAVLEDLFQVKDYLKTNFI</sequence>
<dbReference type="InterPro" id="IPR023198">
    <property type="entry name" value="PGP-like_dom2"/>
</dbReference>
<dbReference type="EMBL" id="JACBXQ010000002">
    <property type="protein sequence ID" value="MBG9986186.1"/>
    <property type="molecule type" value="Genomic_DNA"/>
</dbReference>
<organism evidence="1 2">
    <name type="scientific">Facklamia lactis</name>
    <dbReference type="NCBI Taxonomy" id="2749967"/>
    <lineage>
        <taxon>Bacteria</taxon>
        <taxon>Bacillati</taxon>
        <taxon>Bacillota</taxon>
        <taxon>Bacilli</taxon>
        <taxon>Lactobacillales</taxon>
        <taxon>Aerococcaceae</taxon>
        <taxon>Facklamia</taxon>
    </lineage>
</organism>
<dbReference type="SUPFAM" id="SSF56784">
    <property type="entry name" value="HAD-like"/>
    <property type="match status" value="1"/>
</dbReference>
<accession>A0ABS0LPU9</accession>
<dbReference type="PANTHER" id="PTHR18901">
    <property type="entry name" value="2-DEOXYGLUCOSE-6-PHOSPHATE PHOSPHATASE 2"/>
    <property type="match status" value="1"/>
</dbReference>
<evidence type="ECO:0000313" key="1">
    <source>
        <dbReference type="EMBL" id="MBG9986186.1"/>
    </source>
</evidence>
<dbReference type="InterPro" id="IPR023214">
    <property type="entry name" value="HAD_sf"/>
</dbReference>
<dbReference type="RefSeq" id="WP_197115099.1">
    <property type="nucleotide sequence ID" value="NZ_JACBXQ010000002.1"/>
</dbReference>
<dbReference type="Gene3D" id="1.10.150.240">
    <property type="entry name" value="Putative phosphatase, domain 2"/>
    <property type="match status" value="1"/>
</dbReference>
<gene>
    <name evidence="1" type="ORF">HZY91_04670</name>
</gene>
<dbReference type="InterPro" id="IPR036412">
    <property type="entry name" value="HAD-like_sf"/>
</dbReference>
<dbReference type="SFLD" id="SFLDS00003">
    <property type="entry name" value="Haloacid_Dehalogenase"/>
    <property type="match status" value="1"/>
</dbReference>
<protein>
    <submittedName>
        <fullName evidence="1">HAD family phosphatase</fullName>
    </submittedName>
</protein>
<comment type="caution">
    <text evidence="1">The sequence shown here is derived from an EMBL/GenBank/DDBJ whole genome shotgun (WGS) entry which is preliminary data.</text>
</comment>
<proteinExistence type="predicted"/>
<dbReference type="SFLD" id="SFLDG01129">
    <property type="entry name" value="C1.5:_HAD__Beta-PGM__Phosphata"/>
    <property type="match status" value="1"/>
</dbReference>
<dbReference type="InterPro" id="IPR006439">
    <property type="entry name" value="HAD-SF_hydro_IA"/>
</dbReference>
<dbReference type="InterPro" id="IPR041492">
    <property type="entry name" value="HAD_2"/>
</dbReference>
<evidence type="ECO:0000313" key="2">
    <source>
        <dbReference type="Proteomes" id="UP000721415"/>
    </source>
</evidence>
<reference evidence="1 2" key="1">
    <citation type="submission" date="2020-07" db="EMBL/GenBank/DDBJ databases">
        <title>Facklamia lactis sp. nov., isolated from raw milk.</title>
        <authorList>
            <person name="Doll E.V."/>
            <person name="Huptas C."/>
            <person name="Staib L."/>
            <person name="Wenning M."/>
            <person name="Scherer S."/>
        </authorList>
    </citation>
    <scope>NUCLEOTIDE SEQUENCE [LARGE SCALE GENOMIC DNA]</scope>
    <source>
        <strain evidence="1 2">DSM 111018</strain>
    </source>
</reference>
<dbReference type="PANTHER" id="PTHR18901:SF38">
    <property type="entry name" value="PSEUDOURIDINE-5'-PHOSPHATASE"/>
    <property type="match status" value="1"/>
</dbReference>
<dbReference type="Gene3D" id="3.40.50.1000">
    <property type="entry name" value="HAD superfamily/HAD-like"/>
    <property type="match status" value="1"/>
</dbReference>
<keyword evidence="2" id="KW-1185">Reference proteome</keyword>
<dbReference type="Proteomes" id="UP000721415">
    <property type="component" value="Unassembled WGS sequence"/>
</dbReference>
<dbReference type="Pfam" id="PF13419">
    <property type="entry name" value="HAD_2"/>
    <property type="match status" value="1"/>
</dbReference>